<organism evidence="2 3">
    <name type="scientific">Imperialibacter roseus</name>
    <dbReference type="NCBI Taxonomy" id="1324217"/>
    <lineage>
        <taxon>Bacteria</taxon>
        <taxon>Pseudomonadati</taxon>
        <taxon>Bacteroidota</taxon>
        <taxon>Cytophagia</taxon>
        <taxon>Cytophagales</taxon>
        <taxon>Flammeovirgaceae</taxon>
        <taxon>Imperialibacter</taxon>
    </lineage>
</organism>
<dbReference type="Pfam" id="PF08570">
    <property type="entry name" value="DUF1761"/>
    <property type="match status" value="1"/>
</dbReference>
<feature type="transmembrane region" description="Helical" evidence="1">
    <location>
        <begin position="6"/>
        <end position="27"/>
    </location>
</feature>
<evidence type="ECO:0000313" key="3">
    <source>
        <dbReference type="Proteomes" id="UP001302349"/>
    </source>
</evidence>
<keyword evidence="1" id="KW-1133">Transmembrane helix</keyword>
<evidence type="ECO:0000256" key="1">
    <source>
        <dbReference type="SAM" id="Phobius"/>
    </source>
</evidence>
<gene>
    <name evidence="2" type="ORF">RT717_19700</name>
</gene>
<keyword evidence="1" id="KW-0472">Membrane</keyword>
<dbReference type="EMBL" id="CP136051">
    <property type="protein sequence ID" value="WOK05308.1"/>
    <property type="molecule type" value="Genomic_DNA"/>
</dbReference>
<feature type="transmembrane region" description="Helical" evidence="1">
    <location>
        <begin position="54"/>
        <end position="74"/>
    </location>
</feature>
<proteinExistence type="predicted"/>
<protein>
    <submittedName>
        <fullName evidence="2">DUF1761 domain-containing protein</fullName>
    </submittedName>
</protein>
<dbReference type="RefSeq" id="WP_317488067.1">
    <property type="nucleotide sequence ID" value="NZ_CP136051.1"/>
</dbReference>
<name>A0ABZ0IJX4_9BACT</name>
<dbReference type="Proteomes" id="UP001302349">
    <property type="component" value="Chromosome"/>
</dbReference>
<reference evidence="2 3" key="1">
    <citation type="journal article" date="2023" name="Microbiol. Resour. Announc.">
        <title>Complete Genome Sequence of Imperialibacter roseus strain P4T.</title>
        <authorList>
            <person name="Tizabi D.R."/>
            <person name="Bachvaroff T."/>
            <person name="Hill R.T."/>
        </authorList>
    </citation>
    <scope>NUCLEOTIDE SEQUENCE [LARGE SCALE GENOMIC DNA]</scope>
    <source>
        <strain evidence="2 3">P4T</strain>
    </source>
</reference>
<keyword evidence="1" id="KW-0812">Transmembrane</keyword>
<feature type="transmembrane region" description="Helical" evidence="1">
    <location>
        <begin position="86"/>
        <end position="106"/>
    </location>
</feature>
<evidence type="ECO:0000313" key="2">
    <source>
        <dbReference type="EMBL" id="WOK05308.1"/>
    </source>
</evidence>
<keyword evidence="3" id="KW-1185">Reference proteome</keyword>
<feature type="transmembrane region" description="Helical" evidence="1">
    <location>
        <begin position="113"/>
        <end position="135"/>
    </location>
</feature>
<accession>A0ABZ0IJX4</accession>
<dbReference type="InterPro" id="IPR013879">
    <property type="entry name" value="DUF1761"/>
</dbReference>
<sequence>MDVISELNYIAIFFAVLIGQSLELLWFSRGLFGYFWAKDIGLGAEGVASRDKKYGFLTGLFLSICTSFLLSILIHAEHGTSAFEGVLLGLLAAAFVAVAQAINFVYETRPIRFYLISVGYCLVAYPLMGLVLGYWM</sequence>